<feature type="compositionally biased region" description="Basic and acidic residues" evidence="1">
    <location>
        <begin position="98"/>
        <end position="113"/>
    </location>
</feature>
<feature type="compositionally biased region" description="Basic and acidic residues" evidence="1">
    <location>
        <begin position="44"/>
        <end position="65"/>
    </location>
</feature>
<accession>A0AAD5DTC5</accession>
<evidence type="ECO:0000313" key="2">
    <source>
        <dbReference type="EMBL" id="KAI7842108.1"/>
    </source>
</evidence>
<feature type="region of interest" description="Disordered" evidence="1">
    <location>
        <begin position="186"/>
        <end position="255"/>
    </location>
</feature>
<proteinExistence type="predicted"/>
<reference evidence="2" key="1">
    <citation type="submission" date="2020-11" db="EMBL/GenBank/DDBJ databases">
        <title>Chlorella ohadii genome sequencing and assembly.</title>
        <authorList>
            <person name="Murik O."/>
            <person name="Treves H."/>
            <person name="Kedem I."/>
            <person name="Shotland Y."/>
            <person name="Kaplan A."/>
        </authorList>
    </citation>
    <scope>NUCLEOTIDE SEQUENCE</scope>
    <source>
        <strain evidence="2">1</strain>
    </source>
</reference>
<comment type="caution">
    <text evidence="2">The sequence shown here is derived from an EMBL/GenBank/DDBJ whole genome shotgun (WGS) entry which is preliminary data.</text>
</comment>
<feature type="region of interest" description="Disordered" evidence="1">
    <location>
        <begin position="98"/>
        <end position="124"/>
    </location>
</feature>
<evidence type="ECO:0000256" key="1">
    <source>
        <dbReference type="SAM" id="MobiDB-lite"/>
    </source>
</evidence>
<gene>
    <name evidence="2" type="ORF">COHA_004302</name>
</gene>
<dbReference type="Proteomes" id="UP001205105">
    <property type="component" value="Unassembled WGS sequence"/>
</dbReference>
<dbReference type="EMBL" id="JADXDR010000056">
    <property type="protein sequence ID" value="KAI7842108.1"/>
    <property type="molecule type" value="Genomic_DNA"/>
</dbReference>
<feature type="compositionally biased region" description="Basic and acidic residues" evidence="1">
    <location>
        <begin position="203"/>
        <end position="225"/>
    </location>
</feature>
<protein>
    <submittedName>
        <fullName evidence="2">Uncharacterized protein</fullName>
    </submittedName>
</protein>
<dbReference type="AlphaFoldDB" id="A0AAD5DTC5"/>
<keyword evidence="3" id="KW-1185">Reference proteome</keyword>
<evidence type="ECO:0000313" key="3">
    <source>
        <dbReference type="Proteomes" id="UP001205105"/>
    </source>
</evidence>
<organism evidence="2 3">
    <name type="scientific">Chlorella ohadii</name>
    <dbReference type="NCBI Taxonomy" id="2649997"/>
    <lineage>
        <taxon>Eukaryota</taxon>
        <taxon>Viridiplantae</taxon>
        <taxon>Chlorophyta</taxon>
        <taxon>core chlorophytes</taxon>
        <taxon>Trebouxiophyceae</taxon>
        <taxon>Chlorellales</taxon>
        <taxon>Chlorellaceae</taxon>
        <taxon>Chlorella clade</taxon>
        <taxon>Chlorella</taxon>
    </lineage>
</organism>
<sequence>MLSKALSKAPNLRLASAAPAAAAWASGRLAGALGTRSYATGKAAGREDSYDQMKEAARRSGDPAKEWMQGAKGKASAYAESAEQVYEAAKRGTQDVTARARESAREGVSEIKQKASRAAGGDMESMKAGVSQAAAQAGGKISDAASRQAVQMLVAAQAVQETVGGDVSGKVSQAASSATEAVNGAFVPEDLTGPGKGLPSARAKFEAGRSQEVKARENADRKSQLTDEVTTGDNPAEQRTRDEHDILDSDFYTRH</sequence>
<feature type="region of interest" description="Disordered" evidence="1">
    <location>
        <begin position="41"/>
        <end position="71"/>
    </location>
</feature>
<name>A0AAD5DTC5_9CHLO</name>
<feature type="compositionally biased region" description="Basic and acidic residues" evidence="1">
    <location>
        <begin position="236"/>
        <end position="255"/>
    </location>
</feature>